<dbReference type="AlphaFoldDB" id="A0AA91YZJ2"/>
<dbReference type="InterPro" id="IPR036188">
    <property type="entry name" value="FAD/NAD-bd_sf"/>
</dbReference>
<organism evidence="2 3">
    <name type="scientific">Niallia circulans</name>
    <name type="common">Bacillus circulans</name>
    <dbReference type="NCBI Taxonomy" id="1397"/>
    <lineage>
        <taxon>Bacteria</taxon>
        <taxon>Bacillati</taxon>
        <taxon>Bacillota</taxon>
        <taxon>Bacilli</taxon>
        <taxon>Bacillales</taxon>
        <taxon>Bacillaceae</taxon>
        <taxon>Niallia</taxon>
    </lineage>
</organism>
<dbReference type="InterPro" id="IPR050982">
    <property type="entry name" value="Auxin_biosynth/cation_transpt"/>
</dbReference>
<dbReference type="PRINTS" id="PR00469">
    <property type="entry name" value="PNDRDTASEII"/>
</dbReference>
<dbReference type="RefSeq" id="WP_095332763.1">
    <property type="nucleotide sequence ID" value="NZ_CP053315.1"/>
</dbReference>
<evidence type="ECO:0000313" key="2">
    <source>
        <dbReference type="EMBL" id="PAD81609.1"/>
    </source>
</evidence>
<accession>A0AA91YZJ2</accession>
<gene>
    <name evidence="2" type="ORF">CHH57_19000</name>
</gene>
<dbReference type="PRINTS" id="PR00368">
    <property type="entry name" value="FADPNR"/>
</dbReference>
<evidence type="ECO:0000256" key="1">
    <source>
        <dbReference type="ARBA" id="ARBA00023002"/>
    </source>
</evidence>
<dbReference type="EMBL" id="NPBQ01000119">
    <property type="protein sequence ID" value="PAD81609.1"/>
    <property type="molecule type" value="Genomic_DNA"/>
</dbReference>
<dbReference type="GO" id="GO:0050660">
    <property type="term" value="F:flavin adenine dinucleotide binding"/>
    <property type="evidence" value="ECO:0007669"/>
    <property type="project" value="TreeGrafter"/>
</dbReference>
<keyword evidence="1" id="KW-0560">Oxidoreductase</keyword>
<dbReference type="Gene3D" id="3.50.50.60">
    <property type="entry name" value="FAD/NAD(P)-binding domain"/>
    <property type="match status" value="1"/>
</dbReference>
<name>A0AA91YZJ2_NIACI</name>
<protein>
    <submittedName>
        <fullName evidence="2">Oxidoreductase</fullName>
    </submittedName>
</protein>
<sequence>MDYDVIIIGGGQAGLAMGYFLKKSGLSFLIVEKETSIGESWRKRYDTLTLFTPRFYSSLPGLPLNGDLDGYPTKEEIADYLFDYATTFSLPVQLNTEVKELSKTKEGFKVVTNASLLAAKKVIIATGSFQKPLIPSFASTLSKNVVQLHTSQYHNPKQIKEGPVLIVGAGNSGAQVAAELSDKYLVYLSVGHKIRFLPQNIGNKSIFWWFEKMRIYKASTNSKIGQWLRKKPDPLFGFDLRAKIKSGAITVFPRTERIVDDTFEFLDKRTLKVNTVIWATGFYHDYSWSTIPQVVNVKGDPIHKKGITNIAGLYFLGLPWQRNRASSLLQGVGDDAAYIYQHVRRNME</sequence>
<dbReference type="Proteomes" id="UP000216961">
    <property type="component" value="Unassembled WGS sequence"/>
</dbReference>
<comment type="caution">
    <text evidence="2">The sequence shown here is derived from an EMBL/GenBank/DDBJ whole genome shotgun (WGS) entry which is preliminary data.</text>
</comment>
<dbReference type="Pfam" id="PF13738">
    <property type="entry name" value="Pyr_redox_3"/>
    <property type="match status" value="1"/>
</dbReference>
<dbReference type="GO" id="GO:0004497">
    <property type="term" value="F:monooxygenase activity"/>
    <property type="evidence" value="ECO:0007669"/>
    <property type="project" value="TreeGrafter"/>
</dbReference>
<dbReference type="PANTHER" id="PTHR43539:SF78">
    <property type="entry name" value="FLAVIN-CONTAINING MONOOXYGENASE"/>
    <property type="match status" value="1"/>
</dbReference>
<reference evidence="2 3" key="1">
    <citation type="submission" date="2017-07" db="EMBL/GenBank/DDBJ databases">
        <title>Isolation and whole genome analysis of endospore-forming bacteria from heroin.</title>
        <authorList>
            <person name="Kalinowski J."/>
            <person name="Ahrens B."/>
            <person name="Al-Dilaimi A."/>
            <person name="Winkler A."/>
            <person name="Wibberg D."/>
            <person name="Schleenbecker U."/>
            <person name="Ruckert C."/>
            <person name="Wolfel R."/>
            <person name="Grass G."/>
        </authorList>
    </citation>
    <scope>NUCLEOTIDE SEQUENCE [LARGE SCALE GENOMIC DNA]</scope>
    <source>
        <strain evidence="2 3">7521-2</strain>
    </source>
</reference>
<proteinExistence type="predicted"/>
<dbReference type="SUPFAM" id="SSF51905">
    <property type="entry name" value="FAD/NAD(P)-binding domain"/>
    <property type="match status" value="2"/>
</dbReference>
<evidence type="ECO:0000313" key="3">
    <source>
        <dbReference type="Proteomes" id="UP000216961"/>
    </source>
</evidence>
<dbReference type="PANTHER" id="PTHR43539">
    <property type="entry name" value="FLAVIN-BINDING MONOOXYGENASE-LIKE PROTEIN (AFU_ORTHOLOGUE AFUA_4G09220)"/>
    <property type="match status" value="1"/>
</dbReference>